<keyword evidence="12" id="KW-1185">Reference proteome</keyword>
<keyword evidence="5 9" id="KW-0816">Tricarboxylic acid cycle</keyword>
<evidence type="ECO:0000256" key="3">
    <source>
        <dbReference type="ARBA" id="ARBA00005012"/>
    </source>
</evidence>
<keyword evidence="6 9" id="KW-0285">Flavoprotein</keyword>
<evidence type="ECO:0000256" key="5">
    <source>
        <dbReference type="ARBA" id="ARBA00022532"/>
    </source>
</evidence>
<dbReference type="NCBIfam" id="NF003605">
    <property type="entry name" value="PRK05257.1-4"/>
    <property type="match status" value="1"/>
</dbReference>
<dbReference type="NCBIfam" id="NF009875">
    <property type="entry name" value="PRK13339.1"/>
    <property type="match status" value="1"/>
</dbReference>
<evidence type="ECO:0000313" key="12">
    <source>
        <dbReference type="Proteomes" id="UP001261624"/>
    </source>
</evidence>
<dbReference type="GO" id="GO:0008924">
    <property type="term" value="F:L-malate dehydrogenase (quinone) activity"/>
    <property type="evidence" value="ECO:0007669"/>
    <property type="project" value="UniProtKB-EC"/>
</dbReference>
<comment type="cofactor">
    <cofactor evidence="2 9">
        <name>FAD</name>
        <dbReference type="ChEBI" id="CHEBI:57692"/>
    </cofactor>
</comment>
<dbReference type="Pfam" id="PF06039">
    <property type="entry name" value="Mqo"/>
    <property type="match status" value="1"/>
</dbReference>
<dbReference type="SUPFAM" id="SSF51905">
    <property type="entry name" value="FAD/NAD(P)-binding domain"/>
    <property type="match status" value="1"/>
</dbReference>
<keyword evidence="10" id="KW-0812">Transmembrane</keyword>
<reference evidence="11 12" key="1">
    <citation type="submission" date="2023-09" db="EMBL/GenBank/DDBJ databases">
        <authorList>
            <person name="Rey-Velasco X."/>
        </authorList>
    </citation>
    <scope>NUCLEOTIDE SEQUENCE [LARGE SCALE GENOMIC DNA]</scope>
    <source>
        <strain evidence="11 12">F188</strain>
    </source>
</reference>
<dbReference type="Proteomes" id="UP001261624">
    <property type="component" value="Unassembled WGS sequence"/>
</dbReference>
<keyword evidence="8 9" id="KW-0560">Oxidoreductase</keyword>
<dbReference type="EMBL" id="JAVRHM010000001">
    <property type="protein sequence ID" value="MDT0688537.1"/>
    <property type="molecule type" value="Genomic_DNA"/>
</dbReference>
<evidence type="ECO:0000256" key="8">
    <source>
        <dbReference type="ARBA" id="ARBA00023002"/>
    </source>
</evidence>
<dbReference type="Gene3D" id="3.50.50.60">
    <property type="entry name" value="FAD/NAD(P)-binding domain"/>
    <property type="match status" value="1"/>
</dbReference>
<keyword evidence="10" id="KW-0472">Membrane</keyword>
<evidence type="ECO:0000256" key="7">
    <source>
        <dbReference type="ARBA" id="ARBA00022827"/>
    </source>
</evidence>
<evidence type="ECO:0000256" key="9">
    <source>
        <dbReference type="HAMAP-Rule" id="MF_00212"/>
    </source>
</evidence>
<dbReference type="HAMAP" id="MF_00212">
    <property type="entry name" value="MQO"/>
    <property type="match status" value="1"/>
</dbReference>
<organism evidence="11 12">
    <name type="scientific">Autumnicola patrickiae</name>
    <dbReference type="NCBI Taxonomy" id="3075591"/>
    <lineage>
        <taxon>Bacteria</taxon>
        <taxon>Pseudomonadati</taxon>
        <taxon>Bacteroidota</taxon>
        <taxon>Flavobacteriia</taxon>
        <taxon>Flavobacteriales</taxon>
        <taxon>Flavobacteriaceae</taxon>
        <taxon>Autumnicola</taxon>
    </lineage>
</organism>
<name>A0ABU3DXT4_9FLAO</name>
<dbReference type="RefSeq" id="WP_311680149.1">
    <property type="nucleotide sequence ID" value="NZ_JAVRHM010000001.1"/>
</dbReference>
<dbReference type="EC" id="1.1.5.4" evidence="9"/>
<dbReference type="PANTHER" id="PTHR43104">
    <property type="entry name" value="L-2-HYDROXYGLUTARATE DEHYDROGENASE, MITOCHONDRIAL"/>
    <property type="match status" value="1"/>
</dbReference>
<comment type="caution">
    <text evidence="11">The sequence shown here is derived from an EMBL/GenBank/DDBJ whole genome shotgun (WGS) entry which is preliminary data.</text>
</comment>
<accession>A0ABU3DXT4</accession>
<evidence type="ECO:0000256" key="6">
    <source>
        <dbReference type="ARBA" id="ARBA00022630"/>
    </source>
</evidence>
<dbReference type="NCBIfam" id="NF003611">
    <property type="entry name" value="PRK05257.3-2"/>
    <property type="match status" value="1"/>
</dbReference>
<feature type="transmembrane region" description="Helical" evidence="10">
    <location>
        <begin position="12"/>
        <end position="32"/>
    </location>
</feature>
<proteinExistence type="inferred from homology"/>
<gene>
    <name evidence="9 11" type="primary">mqo</name>
    <name evidence="11" type="ORF">RM549_01975</name>
</gene>
<comment type="pathway">
    <text evidence="3 9">Carbohydrate metabolism; tricarboxylic acid cycle; oxaloacetate from (S)-malate (quinone route): step 1/1.</text>
</comment>
<evidence type="ECO:0000256" key="2">
    <source>
        <dbReference type="ARBA" id="ARBA00001974"/>
    </source>
</evidence>
<dbReference type="NCBIfam" id="NF003606">
    <property type="entry name" value="PRK05257.2-1"/>
    <property type="match status" value="1"/>
</dbReference>
<comment type="catalytic activity">
    <reaction evidence="1 9">
        <text>(S)-malate + a quinone = a quinol + oxaloacetate</text>
        <dbReference type="Rhea" id="RHEA:46012"/>
        <dbReference type="ChEBI" id="CHEBI:15589"/>
        <dbReference type="ChEBI" id="CHEBI:16452"/>
        <dbReference type="ChEBI" id="CHEBI:24646"/>
        <dbReference type="ChEBI" id="CHEBI:132124"/>
        <dbReference type="EC" id="1.1.5.4"/>
    </reaction>
</comment>
<dbReference type="InterPro" id="IPR036188">
    <property type="entry name" value="FAD/NAD-bd_sf"/>
</dbReference>
<keyword evidence="7 9" id="KW-0274">FAD</keyword>
<sequence>MTSKISSEHKYDLICVGGGIMSATLALMMKLLEPKTRILILERLDKVAEESTEAWNNAGTGHSALCELNYTPKQENGNVKVSKAIRIFEQFETTKQFWAYLVEQGLIKNPKNFLRSVPHHSWVRGEDDVKFLKQRYEAMKSWPFFKSMEFSEDFETLKEWFPLIMENRSKDEKMAATRMELGTEVNFGELTERYFHILETEYDIPVLRGHEVLDIDPEKVQEWKVEAKNLKTGEKCHYDAEHVFIGAGGGALPLLQKVEIKEKDGYGGFPVSGQWLYCKNREVVEKHHAKVYSKAGPDAPPMSTPHLDSRYIDGKKELLFGPFAGFTTKFLKEGSKLDLPKTINIDNIPSMWGVFWHNLPLTKYLIKQVTMGHKERMEDLRVFVKNAKAEDWDLRVAGQRVQIIKRDKDQGGILEFGTDVVHSTDGTITALLGASPGASVAVPIMINVLKVAFPEKLRTAQWKEKLSEMVPFWNKNIENNIEEFQKAQANSSKKLELDVLH</sequence>
<keyword evidence="10" id="KW-1133">Transmembrane helix</keyword>
<evidence type="ECO:0000256" key="4">
    <source>
        <dbReference type="ARBA" id="ARBA00006389"/>
    </source>
</evidence>
<comment type="similarity">
    <text evidence="4 9">Belongs to the MQO family.</text>
</comment>
<dbReference type="PANTHER" id="PTHR43104:SF2">
    <property type="entry name" value="L-2-HYDROXYGLUTARATE DEHYDROGENASE, MITOCHONDRIAL"/>
    <property type="match status" value="1"/>
</dbReference>
<protein>
    <recommendedName>
        <fullName evidence="9">Probable malate:quinone oxidoreductase</fullName>
        <ecNumber evidence="9">1.1.5.4</ecNumber>
    </recommendedName>
    <alternativeName>
        <fullName evidence="9">MQO</fullName>
    </alternativeName>
    <alternativeName>
        <fullName evidence="9">Malate dehydrogenase [quinone]</fullName>
    </alternativeName>
</protein>
<dbReference type="NCBIfam" id="TIGR01320">
    <property type="entry name" value="mal_quin_oxido"/>
    <property type="match status" value="1"/>
</dbReference>
<evidence type="ECO:0000256" key="1">
    <source>
        <dbReference type="ARBA" id="ARBA00001139"/>
    </source>
</evidence>
<evidence type="ECO:0000313" key="11">
    <source>
        <dbReference type="EMBL" id="MDT0688537.1"/>
    </source>
</evidence>
<dbReference type="InterPro" id="IPR006231">
    <property type="entry name" value="MQO"/>
</dbReference>
<evidence type="ECO:0000256" key="10">
    <source>
        <dbReference type="SAM" id="Phobius"/>
    </source>
</evidence>